<dbReference type="AlphaFoldDB" id="A0A0G1T1J2"/>
<dbReference type="Gene3D" id="3.40.1440.10">
    <property type="entry name" value="GIY-YIG endonuclease"/>
    <property type="match status" value="1"/>
</dbReference>
<dbReference type="InterPro" id="IPR000305">
    <property type="entry name" value="GIY-YIG_endonuc"/>
</dbReference>
<organism evidence="3 4">
    <name type="scientific">Candidatus Giovannonibacteria bacterium GW2011_GWB1_47_6b</name>
    <dbReference type="NCBI Taxonomy" id="1618655"/>
    <lineage>
        <taxon>Bacteria</taxon>
        <taxon>Candidatus Giovannoniibacteriota</taxon>
    </lineage>
</organism>
<evidence type="ECO:0000313" key="3">
    <source>
        <dbReference type="EMBL" id="KKU75587.1"/>
    </source>
</evidence>
<sequence>MYYVYILLSEKDQRTYVGYTHNIQERLARHNSGSVMATKHRRPFKIFYTEEFETMTEAKDRELWWKSTSGRRKLKELFKGKEDGILR</sequence>
<dbReference type="EMBL" id="LCOK01000047">
    <property type="protein sequence ID" value="KKU75587.1"/>
    <property type="molecule type" value="Genomic_DNA"/>
</dbReference>
<accession>A0A0G1T1J2</accession>
<feature type="domain" description="GIY-YIG" evidence="2">
    <location>
        <begin position="1"/>
        <end position="77"/>
    </location>
</feature>
<evidence type="ECO:0000313" key="4">
    <source>
        <dbReference type="Proteomes" id="UP000034682"/>
    </source>
</evidence>
<reference evidence="3 4" key="1">
    <citation type="journal article" date="2015" name="Nature">
        <title>rRNA introns, odd ribosomes, and small enigmatic genomes across a large radiation of phyla.</title>
        <authorList>
            <person name="Brown C.T."/>
            <person name="Hug L.A."/>
            <person name="Thomas B.C."/>
            <person name="Sharon I."/>
            <person name="Castelle C.J."/>
            <person name="Singh A."/>
            <person name="Wilkins M.J."/>
            <person name="Williams K.H."/>
            <person name="Banfield J.F."/>
        </authorList>
    </citation>
    <scope>NUCLEOTIDE SEQUENCE [LARGE SCALE GENOMIC DNA]</scope>
</reference>
<evidence type="ECO:0000259" key="2">
    <source>
        <dbReference type="PROSITE" id="PS50164"/>
    </source>
</evidence>
<dbReference type="PROSITE" id="PS50164">
    <property type="entry name" value="GIY_YIG"/>
    <property type="match status" value="1"/>
</dbReference>
<dbReference type="InterPro" id="IPR050190">
    <property type="entry name" value="UPF0213_domain"/>
</dbReference>
<dbReference type="InterPro" id="IPR035901">
    <property type="entry name" value="GIY-YIG_endonuc_sf"/>
</dbReference>
<dbReference type="Pfam" id="PF01541">
    <property type="entry name" value="GIY-YIG"/>
    <property type="match status" value="1"/>
</dbReference>
<dbReference type="PANTHER" id="PTHR34477:SF1">
    <property type="entry name" value="UPF0213 PROTEIN YHBQ"/>
    <property type="match status" value="1"/>
</dbReference>
<name>A0A0G1T1J2_9BACT</name>
<proteinExistence type="inferred from homology"/>
<dbReference type="SMART" id="SM00465">
    <property type="entry name" value="GIYc"/>
    <property type="match status" value="1"/>
</dbReference>
<comment type="caution">
    <text evidence="3">The sequence shown here is derived from an EMBL/GenBank/DDBJ whole genome shotgun (WGS) entry which is preliminary data.</text>
</comment>
<dbReference type="SUPFAM" id="SSF82771">
    <property type="entry name" value="GIY-YIG endonuclease"/>
    <property type="match status" value="1"/>
</dbReference>
<gene>
    <name evidence="3" type="ORF">UY02_C0047G0008</name>
</gene>
<dbReference type="PANTHER" id="PTHR34477">
    <property type="entry name" value="UPF0213 PROTEIN YHBQ"/>
    <property type="match status" value="1"/>
</dbReference>
<evidence type="ECO:0000256" key="1">
    <source>
        <dbReference type="ARBA" id="ARBA00007435"/>
    </source>
</evidence>
<protein>
    <recommendedName>
        <fullName evidence="2">GIY-YIG domain-containing protein</fullName>
    </recommendedName>
</protein>
<dbReference type="CDD" id="cd10449">
    <property type="entry name" value="GIY-YIG_SLX1_like"/>
    <property type="match status" value="1"/>
</dbReference>
<dbReference type="Proteomes" id="UP000034682">
    <property type="component" value="Unassembled WGS sequence"/>
</dbReference>
<comment type="similarity">
    <text evidence="1">Belongs to the UPF0213 family.</text>
</comment>